<dbReference type="EMBL" id="JANPWZ010000106">
    <property type="protein sequence ID" value="KAJ3579333.1"/>
    <property type="molecule type" value="Genomic_DNA"/>
</dbReference>
<sequence length="122" mass="13530">MTPKTSGNTPQYKITVIPVNDEGSRFYLEKYKPFRLASLQQDPQAFGSTYERELAFDEETWLSRIKNPLATTFVAVRADNSSNQIVASTALIGPLPSTTAITTTTTSNNPASNPYQVILREQ</sequence>
<keyword evidence="2" id="KW-1185">Reference proteome</keyword>
<reference evidence="1" key="1">
    <citation type="submission" date="2022-07" db="EMBL/GenBank/DDBJ databases">
        <title>Genome Sequence of Xylaria arbuscula.</title>
        <authorList>
            <person name="Buettner E."/>
        </authorList>
    </citation>
    <scope>NUCLEOTIDE SEQUENCE</scope>
    <source>
        <strain evidence="1">VT107</strain>
    </source>
</reference>
<comment type="caution">
    <text evidence="1">The sequence shown here is derived from an EMBL/GenBank/DDBJ whole genome shotgun (WGS) entry which is preliminary data.</text>
</comment>
<protein>
    <submittedName>
        <fullName evidence="1">Uncharacterized protein</fullName>
    </submittedName>
</protein>
<gene>
    <name evidence="1" type="ORF">NPX13_g1227</name>
</gene>
<accession>A0A9W8NLF2</accession>
<organism evidence="1 2">
    <name type="scientific">Xylaria arbuscula</name>
    <dbReference type="NCBI Taxonomy" id="114810"/>
    <lineage>
        <taxon>Eukaryota</taxon>
        <taxon>Fungi</taxon>
        <taxon>Dikarya</taxon>
        <taxon>Ascomycota</taxon>
        <taxon>Pezizomycotina</taxon>
        <taxon>Sordariomycetes</taxon>
        <taxon>Xylariomycetidae</taxon>
        <taxon>Xylariales</taxon>
        <taxon>Xylariaceae</taxon>
        <taxon>Xylaria</taxon>
    </lineage>
</organism>
<dbReference type="VEuPathDB" id="FungiDB:F4678DRAFT_262614"/>
<dbReference type="AlphaFoldDB" id="A0A9W8NLF2"/>
<name>A0A9W8NLF2_9PEZI</name>
<dbReference type="Proteomes" id="UP001148614">
    <property type="component" value="Unassembled WGS sequence"/>
</dbReference>
<evidence type="ECO:0000313" key="2">
    <source>
        <dbReference type="Proteomes" id="UP001148614"/>
    </source>
</evidence>
<proteinExistence type="predicted"/>
<evidence type="ECO:0000313" key="1">
    <source>
        <dbReference type="EMBL" id="KAJ3579333.1"/>
    </source>
</evidence>